<feature type="compositionally biased region" description="Polar residues" evidence="1">
    <location>
        <begin position="48"/>
        <end position="57"/>
    </location>
</feature>
<feature type="compositionally biased region" description="Basic and acidic residues" evidence="1">
    <location>
        <begin position="8"/>
        <end position="23"/>
    </location>
</feature>
<organism evidence="2 3">
    <name type="scientific">Hyaloscypha hepaticicola</name>
    <dbReference type="NCBI Taxonomy" id="2082293"/>
    <lineage>
        <taxon>Eukaryota</taxon>
        <taxon>Fungi</taxon>
        <taxon>Dikarya</taxon>
        <taxon>Ascomycota</taxon>
        <taxon>Pezizomycotina</taxon>
        <taxon>Leotiomycetes</taxon>
        <taxon>Helotiales</taxon>
        <taxon>Hyaloscyphaceae</taxon>
        <taxon>Hyaloscypha</taxon>
    </lineage>
</organism>
<keyword evidence="3" id="KW-1185">Reference proteome</keyword>
<accession>A0A2J6Q9F8</accession>
<feature type="compositionally biased region" description="Low complexity" evidence="1">
    <location>
        <begin position="29"/>
        <end position="39"/>
    </location>
</feature>
<evidence type="ECO:0000313" key="3">
    <source>
        <dbReference type="Proteomes" id="UP000235672"/>
    </source>
</evidence>
<dbReference type="Proteomes" id="UP000235672">
    <property type="component" value="Unassembled WGS sequence"/>
</dbReference>
<reference evidence="2 3" key="1">
    <citation type="submission" date="2016-05" db="EMBL/GenBank/DDBJ databases">
        <title>A degradative enzymes factory behind the ericoid mycorrhizal symbiosis.</title>
        <authorList>
            <consortium name="DOE Joint Genome Institute"/>
            <person name="Martino E."/>
            <person name="Morin E."/>
            <person name="Grelet G."/>
            <person name="Kuo A."/>
            <person name="Kohler A."/>
            <person name="Daghino S."/>
            <person name="Barry K."/>
            <person name="Choi C."/>
            <person name="Cichocki N."/>
            <person name="Clum A."/>
            <person name="Copeland A."/>
            <person name="Hainaut M."/>
            <person name="Haridas S."/>
            <person name="Labutti K."/>
            <person name="Lindquist E."/>
            <person name="Lipzen A."/>
            <person name="Khouja H.-R."/>
            <person name="Murat C."/>
            <person name="Ohm R."/>
            <person name="Olson A."/>
            <person name="Spatafora J."/>
            <person name="Veneault-Fourrey C."/>
            <person name="Henrissat B."/>
            <person name="Grigoriev I."/>
            <person name="Martin F."/>
            <person name="Perotto S."/>
        </authorList>
    </citation>
    <scope>NUCLEOTIDE SEQUENCE [LARGE SCALE GENOMIC DNA]</scope>
    <source>
        <strain evidence="2 3">UAMH 7357</strain>
    </source>
</reference>
<feature type="region of interest" description="Disordered" evidence="1">
    <location>
        <begin position="108"/>
        <end position="127"/>
    </location>
</feature>
<feature type="region of interest" description="Disordered" evidence="1">
    <location>
        <begin position="1"/>
        <end position="57"/>
    </location>
</feature>
<proteinExistence type="predicted"/>
<evidence type="ECO:0000256" key="1">
    <source>
        <dbReference type="SAM" id="MobiDB-lite"/>
    </source>
</evidence>
<dbReference type="EMBL" id="KZ613476">
    <property type="protein sequence ID" value="PMD22893.1"/>
    <property type="molecule type" value="Genomic_DNA"/>
</dbReference>
<feature type="compositionally biased region" description="Basic residues" evidence="1">
    <location>
        <begin position="108"/>
        <end position="120"/>
    </location>
</feature>
<protein>
    <submittedName>
        <fullName evidence="2">Uncharacterized protein</fullName>
    </submittedName>
</protein>
<evidence type="ECO:0000313" key="2">
    <source>
        <dbReference type="EMBL" id="PMD22893.1"/>
    </source>
</evidence>
<sequence length="154" mass="17305">MTNTWRGAEPHDPTPEQKIKTRDTPSSPPFTRRTFFSTTMKGPKSQEQKTTTQNTPQCHLEMQATIRTAYRAVFGPVMNSASHESTTALRIPCLQITMLPACLKRKPYNPSRHPSHRHTRSFAARSPELGGYPSITASFDRSFAIPLISAFTKD</sequence>
<name>A0A2J6Q9F8_9HELO</name>
<dbReference type="AlphaFoldDB" id="A0A2J6Q9F8"/>
<gene>
    <name evidence="2" type="ORF">NA56DRAFT_77995</name>
</gene>